<dbReference type="InterPro" id="IPR036890">
    <property type="entry name" value="HATPase_C_sf"/>
</dbReference>
<dbReference type="Gene3D" id="3.30.565.10">
    <property type="entry name" value="Histidine kinase-like ATPase, C-terminal domain"/>
    <property type="match status" value="1"/>
</dbReference>
<dbReference type="Proteomes" id="UP000269396">
    <property type="component" value="Unassembled WGS sequence"/>
</dbReference>
<sequence>RVEGKLSRSLVQLSEELYGLPGHFLLELIQNADDNTYGINDVPTLQLQLSTISRINNECNSNTNDQKFSLLVMNNESVGFTEHDMSALCDIGQSTKVTQRDAKIGRKGIGFKSVFNITDTPEVHSNGFHVRFHRQSKCTKYTSQTPPSLILIPEWCDNEQLMRSQNHSNEIPSWCKTLFILPLNSETLINRSTRVVQSPALYITQLVQTTLHPSLMLFLRRLQCLRFSFMEVG</sequence>
<gene>
    <name evidence="2" type="ORF">SMTD_LOCUS20616</name>
</gene>
<dbReference type="InterPro" id="IPR052957">
    <property type="entry name" value="Auxin_embryo_med"/>
</dbReference>
<evidence type="ECO:0000259" key="1">
    <source>
        <dbReference type="Pfam" id="PF25794"/>
    </source>
</evidence>
<keyword evidence="3" id="KW-1185">Reference proteome</keyword>
<dbReference type="PANTHER" id="PTHR32387">
    <property type="entry name" value="WU:FJ29H11"/>
    <property type="match status" value="1"/>
</dbReference>
<proteinExistence type="predicted"/>
<dbReference type="AlphaFoldDB" id="A0A183Q1Y0"/>
<dbReference type="NCBIfam" id="NF047352">
    <property type="entry name" value="P_loop_sacsin"/>
    <property type="match status" value="1"/>
</dbReference>
<dbReference type="PANTHER" id="PTHR32387:SF0">
    <property type="entry name" value="PROTEIN NO VEIN"/>
    <property type="match status" value="1"/>
</dbReference>
<dbReference type="SUPFAM" id="SSF55874">
    <property type="entry name" value="ATPase domain of HSP90 chaperone/DNA topoisomerase II/histidine kinase"/>
    <property type="match status" value="1"/>
</dbReference>
<organism evidence="2 3">
    <name type="scientific">Schistosoma mattheei</name>
    <dbReference type="NCBI Taxonomy" id="31246"/>
    <lineage>
        <taxon>Eukaryota</taxon>
        <taxon>Metazoa</taxon>
        <taxon>Spiralia</taxon>
        <taxon>Lophotrochozoa</taxon>
        <taxon>Platyhelminthes</taxon>
        <taxon>Trematoda</taxon>
        <taxon>Digenea</taxon>
        <taxon>Strigeidida</taxon>
        <taxon>Schistosomatoidea</taxon>
        <taxon>Schistosomatidae</taxon>
        <taxon>Schistosoma</taxon>
    </lineage>
</organism>
<dbReference type="Pfam" id="PF25794">
    <property type="entry name" value="SACS"/>
    <property type="match status" value="1"/>
</dbReference>
<dbReference type="EMBL" id="UZAL01044936">
    <property type="protein sequence ID" value="VDP82953.1"/>
    <property type="molecule type" value="Genomic_DNA"/>
</dbReference>
<feature type="non-terminal residue" evidence="2">
    <location>
        <position position="1"/>
    </location>
</feature>
<accession>A0A183Q1Y0</accession>
<name>A0A183Q1Y0_9TREM</name>
<dbReference type="InterPro" id="IPR058210">
    <property type="entry name" value="SACS/Nov_dom"/>
</dbReference>
<evidence type="ECO:0000313" key="3">
    <source>
        <dbReference type="Proteomes" id="UP000269396"/>
    </source>
</evidence>
<evidence type="ECO:0000313" key="2">
    <source>
        <dbReference type="EMBL" id="VDP82953.1"/>
    </source>
</evidence>
<reference evidence="2 3" key="1">
    <citation type="submission" date="2018-11" db="EMBL/GenBank/DDBJ databases">
        <authorList>
            <consortium name="Pathogen Informatics"/>
        </authorList>
    </citation>
    <scope>NUCLEOTIDE SEQUENCE [LARGE SCALE GENOMIC DNA]</scope>
    <source>
        <strain>Denwood</strain>
        <strain evidence="3">Zambia</strain>
    </source>
</reference>
<dbReference type="STRING" id="31246.A0A183Q1Y0"/>
<feature type="domain" description="Sacsin/Nov" evidence="1">
    <location>
        <begin position="22"/>
        <end position="231"/>
    </location>
</feature>
<protein>
    <recommendedName>
        <fullName evidence="1">Sacsin/Nov domain-containing protein</fullName>
    </recommendedName>
</protein>